<evidence type="ECO:0000313" key="16">
    <source>
        <dbReference type="Proteomes" id="UP000310158"/>
    </source>
</evidence>
<keyword evidence="12" id="KW-0012">Acyltransferase</keyword>
<feature type="transmembrane region" description="Helical" evidence="14">
    <location>
        <begin position="379"/>
        <end position="401"/>
    </location>
</feature>
<feature type="region of interest" description="Disordered" evidence="13">
    <location>
        <begin position="1"/>
        <end position="20"/>
    </location>
</feature>
<evidence type="ECO:0000256" key="8">
    <source>
        <dbReference type="ARBA" id="ARBA00023098"/>
    </source>
</evidence>
<evidence type="ECO:0000256" key="13">
    <source>
        <dbReference type="SAM" id="MobiDB-lite"/>
    </source>
</evidence>
<dbReference type="EMBL" id="SGPL01000025">
    <property type="protein sequence ID" value="THH20281.1"/>
    <property type="molecule type" value="Genomic_DNA"/>
</dbReference>
<keyword evidence="10" id="KW-0594">Phospholipid biosynthesis</keyword>
<evidence type="ECO:0000256" key="5">
    <source>
        <dbReference type="ARBA" id="ARBA00022679"/>
    </source>
</evidence>
<dbReference type="Proteomes" id="UP000310158">
    <property type="component" value="Unassembled WGS sequence"/>
</dbReference>
<reference evidence="15 16" key="1">
    <citation type="submission" date="2019-02" db="EMBL/GenBank/DDBJ databases">
        <title>Genome sequencing of the rare red list fungi Bondarzewia mesenterica.</title>
        <authorList>
            <person name="Buettner E."/>
            <person name="Kellner H."/>
        </authorList>
    </citation>
    <scope>NUCLEOTIDE SEQUENCE [LARGE SCALE GENOMIC DNA]</scope>
    <source>
        <strain evidence="15 16">DSM 108281</strain>
    </source>
</reference>
<dbReference type="Pfam" id="PF10998">
    <property type="entry name" value="DUF2838"/>
    <property type="match status" value="1"/>
</dbReference>
<protein>
    <recommendedName>
        <fullName evidence="3">Glycerophosphocholine acyltransferase 1</fullName>
    </recommendedName>
</protein>
<evidence type="ECO:0000256" key="7">
    <source>
        <dbReference type="ARBA" id="ARBA00022989"/>
    </source>
</evidence>
<evidence type="ECO:0000256" key="6">
    <source>
        <dbReference type="ARBA" id="ARBA00022692"/>
    </source>
</evidence>
<accession>A0A4S4M7A8</accession>
<organism evidence="15 16">
    <name type="scientific">Bondarzewia mesenterica</name>
    <dbReference type="NCBI Taxonomy" id="1095465"/>
    <lineage>
        <taxon>Eukaryota</taxon>
        <taxon>Fungi</taxon>
        <taxon>Dikarya</taxon>
        <taxon>Basidiomycota</taxon>
        <taxon>Agaricomycotina</taxon>
        <taxon>Agaricomycetes</taxon>
        <taxon>Russulales</taxon>
        <taxon>Bondarzewiaceae</taxon>
        <taxon>Bondarzewia</taxon>
    </lineage>
</organism>
<keyword evidence="6 14" id="KW-0812">Transmembrane</keyword>
<comment type="caution">
    <text evidence="15">The sequence shown here is derived from an EMBL/GenBank/DDBJ whole genome shotgun (WGS) entry which is preliminary data.</text>
</comment>
<dbReference type="GO" id="GO:0006656">
    <property type="term" value="P:phosphatidylcholine biosynthetic process"/>
    <property type="evidence" value="ECO:0007669"/>
    <property type="project" value="TreeGrafter"/>
</dbReference>
<dbReference type="OrthoDB" id="406287at2759"/>
<evidence type="ECO:0000256" key="3">
    <source>
        <dbReference type="ARBA" id="ARBA00019082"/>
    </source>
</evidence>
<evidence type="ECO:0000256" key="14">
    <source>
        <dbReference type="SAM" id="Phobius"/>
    </source>
</evidence>
<evidence type="ECO:0000256" key="10">
    <source>
        <dbReference type="ARBA" id="ARBA00023209"/>
    </source>
</evidence>
<dbReference type="AlphaFoldDB" id="A0A4S4M7A8"/>
<dbReference type="PANTHER" id="PTHR31201:SF1">
    <property type="entry name" value="GLYCEROPHOSPHOCHOLINE ACYLTRANSFERASE 1"/>
    <property type="match status" value="1"/>
</dbReference>
<dbReference type="PANTHER" id="PTHR31201">
    <property type="entry name" value="OS01G0585100 PROTEIN"/>
    <property type="match status" value="1"/>
</dbReference>
<dbReference type="InterPro" id="IPR021261">
    <property type="entry name" value="GPCAT"/>
</dbReference>
<evidence type="ECO:0000313" key="15">
    <source>
        <dbReference type="EMBL" id="THH20281.1"/>
    </source>
</evidence>
<evidence type="ECO:0000256" key="12">
    <source>
        <dbReference type="ARBA" id="ARBA00023315"/>
    </source>
</evidence>
<comment type="subcellular location">
    <subcellularLocation>
        <location evidence="1">Membrane</location>
        <topology evidence="1">Multi-pass membrane protein</topology>
    </subcellularLocation>
</comment>
<feature type="transmembrane region" description="Helical" evidence="14">
    <location>
        <begin position="246"/>
        <end position="265"/>
    </location>
</feature>
<keyword evidence="4" id="KW-0444">Lipid biosynthesis</keyword>
<keyword evidence="16" id="KW-1185">Reference proteome</keyword>
<proteinExistence type="inferred from homology"/>
<gene>
    <name evidence="15" type="ORF">EW146_g1039</name>
</gene>
<evidence type="ECO:0000256" key="4">
    <source>
        <dbReference type="ARBA" id="ARBA00022516"/>
    </source>
</evidence>
<dbReference type="GO" id="GO:0016020">
    <property type="term" value="C:membrane"/>
    <property type="evidence" value="ECO:0007669"/>
    <property type="project" value="UniProtKB-SubCell"/>
</dbReference>
<keyword evidence="9 14" id="KW-0472">Membrane</keyword>
<dbReference type="GO" id="GO:0016746">
    <property type="term" value="F:acyltransferase activity"/>
    <property type="evidence" value="ECO:0007669"/>
    <property type="project" value="UniProtKB-KW"/>
</dbReference>
<evidence type="ECO:0000256" key="11">
    <source>
        <dbReference type="ARBA" id="ARBA00023264"/>
    </source>
</evidence>
<feature type="transmembrane region" description="Helical" evidence="14">
    <location>
        <begin position="355"/>
        <end position="373"/>
    </location>
</feature>
<sequence length="479" mass="54062">MSSDADSRPPSPPSRSDTPNLLNLNMGYFTLPFERFVREDSTELTSAFTLLDTLETYFDARIDLIQRNLTKQTDKLKLKAELAFNDLKAKSTSPDVLLAQNLDKELQKLRLKFATRMTSLATAWQSARVVRTRDKISFFFGVMSVLVSALLFGLAPEYVDPIHHPIFFVASYAEYLETQMATKNACGTTSSSTSVTTCSSSIFFYIWIFPQSEWMFVACYCLSHGAVASAVITWRNSLVFHDIDKVTSLFVHIYSPFAFTVIRHFYPNAEERFPALRQVPHLHPWKALLLSSLIYLVWQLMYWKASIHPWASDPHTLTSNPHLRTTSLSFMLNNKRGAISRALSSIPAKYRAESFMAGQFVYAVLTSILPIFVLYDSSFWSGAFLLLIFSVSVWNGGGFYIEVFGRKFELELETLRKELAEANLRSGRSSPTVVPEDMSTPVSPILQEKTLAPNSPPLLAQIDTIAAGEDISLEDKKQQ</sequence>
<evidence type="ECO:0000256" key="9">
    <source>
        <dbReference type="ARBA" id="ARBA00023136"/>
    </source>
</evidence>
<keyword evidence="11" id="KW-1208">Phospholipid metabolism</keyword>
<name>A0A4S4M7A8_9AGAM</name>
<feature type="transmembrane region" description="Helical" evidence="14">
    <location>
        <begin position="285"/>
        <end position="303"/>
    </location>
</feature>
<comment type="similarity">
    <text evidence="2">Belongs to the GPC1 family.</text>
</comment>
<evidence type="ECO:0000256" key="2">
    <source>
        <dbReference type="ARBA" id="ARBA00006675"/>
    </source>
</evidence>
<keyword evidence="7 14" id="KW-1133">Transmembrane helix</keyword>
<keyword evidence="5" id="KW-0808">Transferase</keyword>
<keyword evidence="8" id="KW-0443">Lipid metabolism</keyword>
<evidence type="ECO:0000256" key="1">
    <source>
        <dbReference type="ARBA" id="ARBA00004141"/>
    </source>
</evidence>
<feature type="transmembrane region" description="Helical" evidence="14">
    <location>
        <begin position="136"/>
        <end position="155"/>
    </location>
</feature>
<feature type="transmembrane region" description="Helical" evidence="14">
    <location>
        <begin position="214"/>
        <end position="234"/>
    </location>
</feature>